<dbReference type="Pfam" id="PF02120">
    <property type="entry name" value="Flg_hook"/>
    <property type="match status" value="1"/>
</dbReference>
<name>A0ABS3F9Y1_9PROT</name>
<feature type="compositionally biased region" description="Low complexity" evidence="1">
    <location>
        <begin position="94"/>
        <end position="113"/>
    </location>
</feature>
<organism evidence="3 4">
    <name type="scientific">Sneathiella sedimenti</name>
    <dbReference type="NCBI Taxonomy" id="2816034"/>
    <lineage>
        <taxon>Bacteria</taxon>
        <taxon>Pseudomonadati</taxon>
        <taxon>Pseudomonadota</taxon>
        <taxon>Alphaproteobacteria</taxon>
        <taxon>Sneathiellales</taxon>
        <taxon>Sneathiellaceae</taxon>
        <taxon>Sneathiella</taxon>
    </lineage>
</organism>
<evidence type="ECO:0000259" key="2">
    <source>
        <dbReference type="Pfam" id="PF02120"/>
    </source>
</evidence>
<accession>A0ABS3F9Y1</accession>
<dbReference type="InterPro" id="IPR038610">
    <property type="entry name" value="FliK-like_C_sf"/>
</dbReference>
<feature type="region of interest" description="Disordered" evidence="1">
    <location>
        <begin position="1"/>
        <end position="116"/>
    </location>
</feature>
<dbReference type="InterPro" id="IPR021136">
    <property type="entry name" value="Flagellar_hook_control-like_C"/>
</dbReference>
<evidence type="ECO:0000313" key="4">
    <source>
        <dbReference type="Proteomes" id="UP000664761"/>
    </source>
</evidence>
<evidence type="ECO:0000313" key="3">
    <source>
        <dbReference type="EMBL" id="MBO0335199.1"/>
    </source>
</evidence>
<reference evidence="3 4" key="1">
    <citation type="submission" date="2021-03" db="EMBL/GenBank/DDBJ databases">
        <title>Sneathiella sp. CAU 1612 isolated from Kang Won-do.</title>
        <authorList>
            <person name="Kim W."/>
        </authorList>
    </citation>
    <scope>NUCLEOTIDE SEQUENCE [LARGE SCALE GENOMIC DNA]</scope>
    <source>
        <strain evidence="3 4">CAU 1612</strain>
    </source>
</reference>
<feature type="compositionally biased region" description="Polar residues" evidence="1">
    <location>
        <begin position="49"/>
        <end position="64"/>
    </location>
</feature>
<sequence length="474" mass="48706">MDVGQIITATTDPTRRDSDPYRNDAEDFASYVNETAPKYESPAKEKSASKNATTDEPVSAQNAALQKPTENDSTFENEATATEDAMPASQAANTSSVAVPLPSVVPASPATSTGLEGVARKPSVASATAQASVSTPLADTSHLPINVTANTGKKLGSTAVDTNVKNSETATAPVTKANEKAAVATPQDAKTANASPDVLTNLRAEANAKLSEKDILSSKIAEMLQDGKGKISLTATKQQQSFQTALASSTNLVTATMTNSTATPNPTLLSASGGDLNGAATQTSLPASGGIQGLPAESLNQTVPTAPTGSVQGVDATATNAMSQASNAARAAAHLPVAEQVSTQISAAIKEGHDRIKISLHPSELGRVEVKLDIGHDGRVLAVVSVDKQETLDLLQRDARSLERALQDAGFDTGSNSLNFNLSQNGQDGEGEDLNFANVNMPIEETGEDTGLSNLPLHSKAGTPTSDGGLDIQV</sequence>
<feature type="compositionally biased region" description="Polar residues" evidence="1">
    <location>
        <begin position="71"/>
        <end position="80"/>
    </location>
</feature>
<feature type="region of interest" description="Disordered" evidence="1">
    <location>
        <begin position="444"/>
        <end position="474"/>
    </location>
</feature>
<dbReference type="Gene3D" id="3.30.750.140">
    <property type="match status" value="1"/>
</dbReference>
<dbReference type="EMBL" id="JAFLNC010000006">
    <property type="protein sequence ID" value="MBO0335199.1"/>
    <property type="molecule type" value="Genomic_DNA"/>
</dbReference>
<keyword evidence="3" id="KW-0282">Flagellum</keyword>
<keyword evidence="3" id="KW-0966">Cell projection</keyword>
<gene>
    <name evidence="3" type="ORF">J0X12_16375</name>
</gene>
<protein>
    <submittedName>
        <fullName evidence="3">Flagellar hook-length control protein FliK</fullName>
    </submittedName>
</protein>
<dbReference type="RefSeq" id="WP_207047518.1">
    <property type="nucleotide sequence ID" value="NZ_JAFLNC010000006.1"/>
</dbReference>
<comment type="caution">
    <text evidence="3">The sequence shown here is derived from an EMBL/GenBank/DDBJ whole genome shotgun (WGS) entry which is preliminary data.</text>
</comment>
<proteinExistence type="predicted"/>
<dbReference type="Proteomes" id="UP000664761">
    <property type="component" value="Unassembled WGS sequence"/>
</dbReference>
<keyword evidence="4" id="KW-1185">Reference proteome</keyword>
<feature type="compositionally biased region" description="Basic and acidic residues" evidence="1">
    <location>
        <begin position="13"/>
        <end position="25"/>
    </location>
</feature>
<dbReference type="CDD" id="cd17470">
    <property type="entry name" value="T3SS_Flik_C"/>
    <property type="match status" value="1"/>
</dbReference>
<feature type="domain" description="Flagellar hook-length control protein-like C-terminal" evidence="2">
    <location>
        <begin position="344"/>
        <end position="425"/>
    </location>
</feature>
<keyword evidence="3" id="KW-0969">Cilium</keyword>
<evidence type="ECO:0000256" key="1">
    <source>
        <dbReference type="SAM" id="MobiDB-lite"/>
    </source>
</evidence>